<dbReference type="EMBL" id="KQ971352">
    <property type="protein sequence ID" value="EFA07257.1"/>
    <property type="molecule type" value="Genomic_DNA"/>
</dbReference>
<keyword evidence="3" id="KW-1185">Reference proteome</keyword>
<protein>
    <submittedName>
        <fullName evidence="2">Uncharacterized protein</fullName>
    </submittedName>
</protein>
<reference evidence="2 3" key="1">
    <citation type="journal article" date="2008" name="Nature">
        <title>The genome of the model beetle and pest Tribolium castaneum.</title>
        <authorList>
            <consortium name="Tribolium Genome Sequencing Consortium"/>
            <person name="Richards S."/>
            <person name="Gibbs R.A."/>
            <person name="Weinstock G.M."/>
            <person name="Brown S.J."/>
            <person name="Denell R."/>
            <person name="Beeman R.W."/>
            <person name="Gibbs R."/>
            <person name="Beeman R.W."/>
            <person name="Brown S.J."/>
            <person name="Bucher G."/>
            <person name="Friedrich M."/>
            <person name="Grimmelikhuijzen C.J."/>
            <person name="Klingler M."/>
            <person name="Lorenzen M."/>
            <person name="Richards S."/>
            <person name="Roth S."/>
            <person name="Schroder R."/>
            <person name="Tautz D."/>
            <person name="Zdobnov E.M."/>
            <person name="Muzny D."/>
            <person name="Gibbs R.A."/>
            <person name="Weinstock G.M."/>
            <person name="Attaway T."/>
            <person name="Bell S."/>
            <person name="Buhay C.J."/>
            <person name="Chandrabose M.N."/>
            <person name="Chavez D."/>
            <person name="Clerk-Blankenburg K.P."/>
            <person name="Cree A."/>
            <person name="Dao M."/>
            <person name="Davis C."/>
            <person name="Chacko J."/>
            <person name="Dinh H."/>
            <person name="Dugan-Rocha S."/>
            <person name="Fowler G."/>
            <person name="Garner T.T."/>
            <person name="Garnes J."/>
            <person name="Gnirke A."/>
            <person name="Hawes A."/>
            <person name="Hernandez J."/>
            <person name="Hines S."/>
            <person name="Holder M."/>
            <person name="Hume J."/>
            <person name="Jhangiani S.N."/>
            <person name="Joshi V."/>
            <person name="Khan Z.M."/>
            <person name="Jackson L."/>
            <person name="Kovar C."/>
            <person name="Kowis A."/>
            <person name="Lee S."/>
            <person name="Lewis L.R."/>
            <person name="Margolis J."/>
            <person name="Morgan M."/>
            <person name="Nazareth L.V."/>
            <person name="Nguyen N."/>
            <person name="Okwuonu G."/>
            <person name="Parker D."/>
            <person name="Richards S."/>
            <person name="Ruiz S.J."/>
            <person name="Santibanez J."/>
            <person name="Savard J."/>
            <person name="Scherer S.E."/>
            <person name="Schneider B."/>
            <person name="Sodergren E."/>
            <person name="Tautz D."/>
            <person name="Vattahil S."/>
            <person name="Villasana D."/>
            <person name="White C.S."/>
            <person name="Wright R."/>
            <person name="Park Y."/>
            <person name="Beeman R.W."/>
            <person name="Lord J."/>
            <person name="Oppert B."/>
            <person name="Lorenzen M."/>
            <person name="Brown S."/>
            <person name="Wang L."/>
            <person name="Savard J."/>
            <person name="Tautz D."/>
            <person name="Richards S."/>
            <person name="Weinstock G."/>
            <person name="Gibbs R.A."/>
            <person name="Liu Y."/>
            <person name="Worley K."/>
            <person name="Weinstock G."/>
            <person name="Elsik C.G."/>
            <person name="Reese J.T."/>
            <person name="Elhaik E."/>
            <person name="Landan G."/>
            <person name="Graur D."/>
            <person name="Arensburger P."/>
            <person name="Atkinson P."/>
            <person name="Beeman R.W."/>
            <person name="Beidler J."/>
            <person name="Brown S.J."/>
            <person name="Demuth J.P."/>
            <person name="Drury D.W."/>
            <person name="Du Y.Z."/>
            <person name="Fujiwara H."/>
            <person name="Lorenzen M."/>
            <person name="Maselli V."/>
            <person name="Osanai M."/>
            <person name="Park Y."/>
            <person name="Robertson H.M."/>
            <person name="Tu Z."/>
            <person name="Wang J.J."/>
            <person name="Wang S."/>
            <person name="Richards S."/>
            <person name="Song H."/>
            <person name="Zhang L."/>
            <person name="Sodergren E."/>
            <person name="Werner D."/>
            <person name="Stanke M."/>
            <person name="Morgenstern B."/>
            <person name="Solovyev V."/>
            <person name="Kosarev P."/>
            <person name="Brown G."/>
            <person name="Chen H.C."/>
            <person name="Ermolaeva O."/>
            <person name="Hlavina W."/>
            <person name="Kapustin Y."/>
            <person name="Kiryutin B."/>
            <person name="Kitts P."/>
            <person name="Maglott D."/>
            <person name="Pruitt K."/>
            <person name="Sapojnikov V."/>
            <person name="Souvorov A."/>
            <person name="Mackey A.J."/>
            <person name="Waterhouse R.M."/>
            <person name="Wyder S."/>
            <person name="Zdobnov E.M."/>
            <person name="Zdobnov E.M."/>
            <person name="Wyder S."/>
            <person name="Kriventseva E.V."/>
            <person name="Kadowaki T."/>
            <person name="Bork P."/>
            <person name="Aranda M."/>
            <person name="Bao R."/>
            <person name="Beermann A."/>
            <person name="Berns N."/>
            <person name="Bolognesi R."/>
            <person name="Bonneton F."/>
            <person name="Bopp D."/>
            <person name="Brown S.J."/>
            <person name="Bucher G."/>
            <person name="Butts T."/>
            <person name="Chaumot A."/>
            <person name="Denell R.E."/>
            <person name="Ferrier D.E."/>
            <person name="Friedrich M."/>
            <person name="Gordon C.M."/>
            <person name="Jindra M."/>
            <person name="Klingler M."/>
            <person name="Lan Q."/>
            <person name="Lattorff H.M."/>
            <person name="Laudet V."/>
            <person name="von Levetsow C."/>
            <person name="Liu Z."/>
            <person name="Lutz R."/>
            <person name="Lynch J.A."/>
            <person name="da Fonseca R.N."/>
            <person name="Posnien N."/>
            <person name="Reuter R."/>
            <person name="Roth S."/>
            <person name="Savard J."/>
            <person name="Schinko J.B."/>
            <person name="Schmitt C."/>
            <person name="Schoppmeier M."/>
            <person name="Schroder R."/>
            <person name="Shippy T.D."/>
            <person name="Simonnet F."/>
            <person name="Marques-Souza H."/>
            <person name="Tautz D."/>
            <person name="Tomoyasu Y."/>
            <person name="Trauner J."/>
            <person name="Van der Zee M."/>
            <person name="Vervoort M."/>
            <person name="Wittkopp N."/>
            <person name="Wimmer E.A."/>
            <person name="Yang X."/>
            <person name="Jones A.K."/>
            <person name="Sattelle D.B."/>
            <person name="Ebert P.R."/>
            <person name="Nelson D."/>
            <person name="Scott J.G."/>
            <person name="Beeman R.W."/>
            <person name="Muthukrishnan S."/>
            <person name="Kramer K.J."/>
            <person name="Arakane Y."/>
            <person name="Beeman R.W."/>
            <person name="Zhu Q."/>
            <person name="Hogenkamp D."/>
            <person name="Dixit R."/>
            <person name="Oppert B."/>
            <person name="Jiang H."/>
            <person name="Zou Z."/>
            <person name="Marshall J."/>
            <person name="Elpidina E."/>
            <person name="Vinokurov K."/>
            <person name="Oppert C."/>
            <person name="Zou Z."/>
            <person name="Evans J."/>
            <person name="Lu Z."/>
            <person name="Zhao P."/>
            <person name="Sumathipala N."/>
            <person name="Altincicek B."/>
            <person name="Vilcinskas A."/>
            <person name="Williams M."/>
            <person name="Hultmark D."/>
            <person name="Hetru C."/>
            <person name="Jiang H."/>
            <person name="Grimmelikhuijzen C.J."/>
            <person name="Hauser F."/>
            <person name="Cazzamali G."/>
            <person name="Williamson M."/>
            <person name="Park Y."/>
            <person name="Li B."/>
            <person name="Tanaka Y."/>
            <person name="Predel R."/>
            <person name="Neupert S."/>
            <person name="Schachtner J."/>
            <person name="Verleyen P."/>
            <person name="Raible F."/>
            <person name="Bork P."/>
            <person name="Friedrich M."/>
            <person name="Walden K.K."/>
            <person name="Robertson H.M."/>
            <person name="Angeli S."/>
            <person name="Foret S."/>
            <person name="Bucher G."/>
            <person name="Schuetz S."/>
            <person name="Maleszka R."/>
            <person name="Wimmer E.A."/>
            <person name="Beeman R.W."/>
            <person name="Lorenzen M."/>
            <person name="Tomoyasu Y."/>
            <person name="Miller S.C."/>
            <person name="Grossmann D."/>
            <person name="Bucher G."/>
        </authorList>
    </citation>
    <scope>NUCLEOTIDE SEQUENCE [LARGE SCALE GENOMIC DNA]</scope>
    <source>
        <strain evidence="2 3">Georgia GA2</strain>
    </source>
</reference>
<accession>D6WP38</accession>
<name>D6WP38_TRICA</name>
<organism evidence="2 3">
    <name type="scientific">Tribolium castaneum</name>
    <name type="common">Red flour beetle</name>
    <dbReference type="NCBI Taxonomy" id="7070"/>
    <lineage>
        <taxon>Eukaryota</taxon>
        <taxon>Metazoa</taxon>
        <taxon>Ecdysozoa</taxon>
        <taxon>Arthropoda</taxon>
        <taxon>Hexapoda</taxon>
        <taxon>Insecta</taxon>
        <taxon>Pterygota</taxon>
        <taxon>Neoptera</taxon>
        <taxon>Endopterygota</taxon>
        <taxon>Coleoptera</taxon>
        <taxon>Polyphaga</taxon>
        <taxon>Cucujiformia</taxon>
        <taxon>Tenebrionidae</taxon>
        <taxon>Tenebrionidae incertae sedis</taxon>
        <taxon>Tribolium</taxon>
    </lineage>
</organism>
<evidence type="ECO:0000313" key="3">
    <source>
        <dbReference type="Proteomes" id="UP000007266"/>
    </source>
</evidence>
<feature type="compositionally biased region" description="Polar residues" evidence="1">
    <location>
        <begin position="117"/>
        <end position="133"/>
    </location>
</feature>
<evidence type="ECO:0000256" key="1">
    <source>
        <dbReference type="SAM" id="MobiDB-lite"/>
    </source>
</evidence>
<gene>
    <name evidence="2" type="primary">GLEAN_13288</name>
    <name evidence="2" type="ORF">TcasGA2_TC013288</name>
</gene>
<evidence type="ECO:0000313" key="2">
    <source>
        <dbReference type="EMBL" id="EFA07257.1"/>
    </source>
</evidence>
<feature type="region of interest" description="Disordered" evidence="1">
    <location>
        <begin position="111"/>
        <end position="136"/>
    </location>
</feature>
<dbReference type="HOGENOM" id="CLU_1252088_0_0_1"/>
<proteinExistence type="predicted"/>
<sequence>MKVIGLKAEQVNVVFAFKAYSFVLLDARSHLPQYIFCLSSSDTTANNDRRQRDGWTIDVCRHTIAQRNEKVFVALWRSWSDCDASCSSAITIRDLVHASSDTQHCNRLVTQKEDNSPTKTEYSARSSANLNSQREAKGRPKELIGVVFLVRVVRIRQLNKHYKSYRIKQSKPKAELYRDRCGPNYKVLIKLHSSVSGCFDGGNIHVNIYLKGNKKFINFSL</sequence>
<dbReference type="AlphaFoldDB" id="D6WP38"/>
<dbReference type="Proteomes" id="UP000007266">
    <property type="component" value="Linkage group 7"/>
</dbReference>
<reference evidence="2 3" key="2">
    <citation type="journal article" date="2010" name="Nucleic Acids Res.">
        <title>BeetleBase in 2010: revisions to provide comprehensive genomic information for Tribolium castaneum.</title>
        <authorList>
            <person name="Kim H.S."/>
            <person name="Murphy T."/>
            <person name="Xia J."/>
            <person name="Caragea D."/>
            <person name="Park Y."/>
            <person name="Beeman R.W."/>
            <person name="Lorenzen M.D."/>
            <person name="Butcher S."/>
            <person name="Manak J.R."/>
            <person name="Brown S.J."/>
        </authorList>
    </citation>
    <scope>GENOME REANNOTATION</scope>
    <source>
        <strain evidence="2 3">Georgia GA2</strain>
    </source>
</reference>
<dbReference type="InParanoid" id="D6WP38"/>